<evidence type="ECO:0000313" key="1">
    <source>
        <dbReference type="EMBL" id="TYC13043.1"/>
    </source>
</evidence>
<name>A0A5D0U5N7_9ACTN</name>
<dbReference type="AlphaFoldDB" id="A0A5D0U5N7"/>
<comment type="caution">
    <text evidence="1">The sequence shown here is derived from an EMBL/GenBank/DDBJ whole genome shotgun (WGS) entry which is preliminary data.</text>
</comment>
<dbReference type="EMBL" id="VSFF01000008">
    <property type="protein sequence ID" value="TYC13043.1"/>
    <property type="molecule type" value="Genomic_DNA"/>
</dbReference>
<keyword evidence="2" id="KW-1185">Reference proteome</keyword>
<gene>
    <name evidence="1" type="ORF">FXF65_21270</name>
</gene>
<accession>A0A5D0U5N7</accession>
<dbReference type="OrthoDB" id="3482427at2"/>
<reference evidence="1 2" key="1">
    <citation type="submission" date="2019-08" db="EMBL/GenBank/DDBJ databases">
        <title>Actinomadura sp. nov. CYP1-5 isolated from mountain soil.</title>
        <authorList>
            <person name="Songsumanus A."/>
            <person name="Kuncharoen N."/>
            <person name="Kudo T."/>
            <person name="Yuki M."/>
            <person name="Igarashi Y."/>
            <person name="Tanasupawat S."/>
        </authorList>
    </citation>
    <scope>NUCLEOTIDE SEQUENCE [LARGE SCALE GENOMIC DNA]</scope>
    <source>
        <strain evidence="1 2">GKU157</strain>
    </source>
</reference>
<organism evidence="1 2">
    <name type="scientific">Actinomadura syzygii</name>
    <dbReference type="NCBI Taxonomy" id="1427538"/>
    <lineage>
        <taxon>Bacteria</taxon>
        <taxon>Bacillati</taxon>
        <taxon>Actinomycetota</taxon>
        <taxon>Actinomycetes</taxon>
        <taxon>Streptosporangiales</taxon>
        <taxon>Thermomonosporaceae</taxon>
        <taxon>Actinomadura</taxon>
    </lineage>
</organism>
<protein>
    <submittedName>
        <fullName evidence="1">Uncharacterized protein</fullName>
    </submittedName>
</protein>
<dbReference type="Proteomes" id="UP000322634">
    <property type="component" value="Unassembled WGS sequence"/>
</dbReference>
<dbReference type="RefSeq" id="WP_148351741.1">
    <property type="nucleotide sequence ID" value="NZ_JBHSBF010000047.1"/>
</dbReference>
<evidence type="ECO:0000313" key="2">
    <source>
        <dbReference type="Proteomes" id="UP000322634"/>
    </source>
</evidence>
<proteinExistence type="predicted"/>
<sequence>MENTDEPRPLEGLAEELNRRGWRASLKGDVLTVTNPSVPRLNDRVSCDGADFRWAWGQAIGPVTDIRDAADRIVYVLREVRT</sequence>